<name>A0A7I0HUC7_9LEPT</name>
<dbReference type="Pfam" id="PF06445">
    <property type="entry name" value="GyrI-like"/>
    <property type="match status" value="1"/>
</dbReference>
<evidence type="ECO:0000313" key="2">
    <source>
        <dbReference type="EMBL" id="TGL07917.1"/>
    </source>
</evidence>
<dbReference type="PANTHER" id="PTHR36444:SF2">
    <property type="entry name" value="TRANSCRIPTIONAL REGULATOR PROTEIN YOBU-RELATED"/>
    <property type="match status" value="1"/>
</dbReference>
<reference evidence="2 3" key="1">
    <citation type="journal article" date="2019" name="PLoS Negl. Trop. Dis.">
        <title>Revisiting the worldwide diversity of Leptospira species in the environment.</title>
        <authorList>
            <person name="Vincent A.T."/>
            <person name="Schiettekatte O."/>
            <person name="Bourhy P."/>
            <person name="Veyrier F.J."/>
            <person name="Picardeau M."/>
        </authorList>
    </citation>
    <scope>NUCLEOTIDE SEQUENCE [LARGE SCALE GENOMIC DNA]</scope>
    <source>
        <strain evidence="2 3">201800273</strain>
    </source>
</reference>
<gene>
    <name evidence="2" type="ORF">EHQ43_02380</name>
</gene>
<dbReference type="SUPFAM" id="SSF55136">
    <property type="entry name" value="Probable bacterial effector-binding domain"/>
    <property type="match status" value="1"/>
</dbReference>
<accession>A0A7I0HUC7</accession>
<feature type="domain" description="AraC effector-binding" evidence="1">
    <location>
        <begin position="1"/>
        <end position="157"/>
    </location>
</feature>
<protein>
    <submittedName>
        <fullName evidence="2">AraC family transcriptional regulator</fullName>
    </submittedName>
</protein>
<comment type="caution">
    <text evidence="2">The sequence shown here is derived from an EMBL/GenBank/DDBJ whole genome shotgun (WGS) entry which is preliminary data.</text>
</comment>
<evidence type="ECO:0000259" key="1">
    <source>
        <dbReference type="SMART" id="SM00871"/>
    </source>
</evidence>
<organism evidence="2 3">
    <name type="scientific">Leptospira bouyouniensis</name>
    <dbReference type="NCBI Taxonomy" id="2484911"/>
    <lineage>
        <taxon>Bacteria</taxon>
        <taxon>Pseudomonadati</taxon>
        <taxon>Spirochaetota</taxon>
        <taxon>Spirochaetia</taxon>
        <taxon>Leptospirales</taxon>
        <taxon>Leptospiraceae</taxon>
        <taxon>Leptospira</taxon>
    </lineage>
</organism>
<dbReference type="InterPro" id="IPR053182">
    <property type="entry name" value="YobU-like_regulator"/>
</dbReference>
<sequence length="159" mass="18498">MEPKITTIERKLIIGKKLEMSLAKQLTPMLWKSFLPIISQIQNRNSNELISFSVYPTDYFRSFDPNTKFEKWAGVEVTNVADLPPETESFEIVSGMYAEFIYKGLPSEAGPFYHSIFMEWLPNSGYQLDNRPHFEVMGDKYKNDDPNSEEMVYIPIIVR</sequence>
<evidence type="ECO:0000313" key="3">
    <source>
        <dbReference type="Proteomes" id="UP000297641"/>
    </source>
</evidence>
<dbReference type="InterPro" id="IPR010499">
    <property type="entry name" value="AraC_E-bd"/>
</dbReference>
<dbReference type="InterPro" id="IPR029442">
    <property type="entry name" value="GyrI-like"/>
</dbReference>
<dbReference type="PANTHER" id="PTHR36444">
    <property type="entry name" value="TRANSCRIPTIONAL REGULATOR PROTEIN YOBU-RELATED"/>
    <property type="match status" value="1"/>
</dbReference>
<dbReference type="EMBL" id="RQFT01000003">
    <property type="protein sequence ID" value="TGL07917.1"/>
    <property type="molecule type" value="Genomic_DNA"/>
</dbReference>
<proteinExistence type="predicted"/>
<dbReference type="RefSeq" id="WP_135770048.1">
    <property type="nucleotide sequence ID" value="NZ_RQFT01000003.1"/>
</dbReference>
<dbReference type="SMART" id="SM00871">
    <property type="entry name" value="AraC_E_bind"/>
    <property type="match status" value="1"/>
</dbReference>
<dbReference type="Proteomes" id="UP000297641">
    <property type="component" value="Unassembled WGS sequence"/>
</dbReference>
<dbReference type="InterPro" id="IPR011256">
    <property type="entry name" value="Reg_factor_effector_dom_sf"/>
</dbReference>
<dbReference type="AlphaFoldDB" id="A0A7I0HUC7"/>
<dbReference type="Gene3D" id="3.20.80.10">
    <property type="entry name" value="Regulatory factor, effector binding domain"/>
    <property type="match status" value="1"/>
</dbReference>